<feature type="transmembrane region" description="Helical" evidence="2">
    <location>
        <begin position="17"/>
        <end position="37"/>
    </location>
</feature>
<dbReference type="RefSeq" id="XP_806667.1">
    <property type="nucleotide sequence ID" value="XM_801574.1"/>
</dbReference>
<keyword evidence="2" id="KW-1133">Transmembrane helix</keyword>
<dbReference type="EMBL" id="AAHK01001584">
    <property type="protein sequence ID" value="EAN84816.1"/>
    <property type="molecule type" value="Genomic_DNA"/>
</dbReference>
<dbReference type="InParanoid" id="Q4CX15"/>
<evidence type="ECO:0000313" key="3">
    <source>
        <dbReference type="EMBL" id="EAN84816.1"/>
    </source>
</evidence>
<accession>Q4CX15</accession>
<dbReference type="AlphaFoldDB" id="Q4CX15"/>
<reference evidence="3 4" key="1">
    <citation type="journal article" date="2005" name="Science">
        <title>The genome sequence of Trypanosoma cruzi, etiologic agent of Chagas disease.</title>
        <authorList>
            <person name="El-Sayed N.M."/>
            <person name="Myler P.J."/>
            <person name="Bartholomeu D.C."/>
            <person name="Nilsson D."/>
            <person name="Aggarwal G."/>
            <person name="Tran A.N."/>
            <person name="Ghedin E."/>
            <person name="Worthey E.A."/>
            <person name="Delcher A.L."/>
            <person name="Blandin G."/>
            <person name="Westenberger S.J."/>
            <person name="Caler E."/>
            <person name="Cerqueira G.C."/>
            <person name="Branche C."/>
            <person name="Haas B."/>
            <person name="Anupama A."/>
            <person name="Arner E."/>
            <person name="Aslund L."/>
            <person name="Attipoe P."/>
            <person name="Bontempi E."/>
            <person name="Bringaud F."/>
            <person name="Burton P."/>
            <person name="Cadag E."/>
            <person name="Campbell D.A."/>
            <person name="Carrington M."/>
            <person name="Crabtree J."/>
            <person name="Darban H."/>
            <person name="da Silveira J.F."/>
            <person name="de Jong P."/>
            <person name="Edwards K."/>
            <person name="Englund P.T."/>
            <person name="Fazelina G."/>
            <person name="Feldblyum T."/>
            <person name="Ferella M."/>
            <person name="Frasch A.C."/>
            <person name="Gull K."/>
            <person name="Horn D."/>
            <person name="Hou L."/>
            <person name="Huang Y."/>
            <person name="Kindlund E."/>
            <person name="Klingbeil M."/>
            <person name="Kluge S."/>
            <person name="Koo H."/>
            <person name="Lacerda D."/>
            <person name="Levin M.J."/>
            <person name="Lorenzi H."/>
            <person name="Louie T."/>
            <person name="Machado C.R."/>
            <person name="McCulloch R."/>
            <person name="McKenna A."/>
            <person name="Mizuno Y."/>
            <person name="Mottram J.C."/>
            <person name="Nelson S."/>
            <person name="Ochaya S."/>
            <person name="Osoegawa K."/>
            <person name="Pai G."/>
            <person name="Parsons M."/>
            <person name="Pentony M."/>
            <person name="Pettersson U."/>
            <person name="Pop M."/>
            <person name="Ramirez J.L."/>
            <person name="Rinta J."/>
            <person name="Robertson L."/>
            <person name="Salzberg S.L."/>
            <person name="Sanchez D.O."/>
            <person name="Seyler A."/>
            <person name="Sharma R."/>
            <person name="Shetty J."/>
            <person name="Simpson A.J."/>
            <person name="Sisk E."/>
            <person name="Tammi M.T."/>
            <person name="Tarleton R."/>
            <person name="Teixeira S."/>
            <person name="Van Aken S."/>
            <person name="Vogt C."/>
            <person name="Ward P.N."/>
            <person name="Wickstead B."/>
            <person name="Wortman J."/>
            <person name="White O."/>
            <person name="Fraser C.M."/>
            <person name="Stuart K.D."/>
            <person name="Andersson B."/>
        </authorList>
    </citation>
    <scope>NUCLEOTIDE SEQUENCE [LARGE SCALE GENOMIC DNA]</scope>
    <source>
        <strain evidence="3 4">CL Brener</strain>
    </source>
</reference>
<name>Q4CX15_TRYCC</name>
<comment type="caution">
    <text evidence="3">The sequence shown here is derived from an EMBL/GenBank/DDBJ whole genome shotgun (WGS) entry which is preliminary data.</text>
</comment>
<keyword evidence="4" id="KW-1185">Reference proteome</keyword>
<gene>
    <name evidence="3" type="ORF">Tc00.1047053504101.10</name>
</gene>
<dbReference type="PaxDb" id="353153-Q4CX15"/>
<proteinExistence type="predicted"/>
<dbReference type="Proteomes" id="UP000002296">
    <property type="component" value="Unassembled WGS sequence"/>
</dbReference>
<keyword evidence="2" id="KW-0812">Transmembrane</keyword>
<sequence>MKCEGCCVGWWRNAMCFFFFFFVSACNICGHLSPLCFGTRETKSFAERCFFSFFFFFFTASFACGLKLRRGVGAAEQQRRGQLEHNILGTKGVEGSVTEAALKRNREGMKASVCGMHSVGKRCGVNEDSGRVQDDTTCMVGQELNNGVVQREEESADVQLSLSFSEMRVGTHTEYVDSLMRNATSTLSVFGGGTTLGVSTDTENGAGNKDADYQPLRLQMAWDGGVCMSQVDGVCVMLPAEEAQAEDAHFAAPHANSIDSERCPLGCDENSSATSWMLRQRRLQNRAEQWRRHEEELWRRRYEQSISQNCAATIVKVPQLTETTALQSHNDDVHLGTDESGEFDGDAGGCDDSTEPQAKRFSTANGRRLRRYRPEPIKSEDDDVAIPLWQKSTCRRNP</sequence>
<feature type="transmembrane region" description="Helical" evidence="2">
    <location>
        <begin position="49"/>
        <end position="68"/>
    </location>
</feature>
<evidence type="ECO:0000256" key="1">
    <source>
        <dbReference type="SAM" id="MobiDB-lite"/>
    </source>
</evidence>
<dbReference type="KEGG" id="tcr:504101.10"/>
<dbReference type="GeneID" id="3536734"/>
<protein>
    <submittedName>
        <fullName evidence="3">Uncharacterized protein</fullName>
    </submittedName>
</protein>
<keyword evidence="2" id="KW-0472">Membrane</keyword>
<dbReference type="PROSITE" id="PS51257">
    <property type="entry name" value="PROKAR_LIPOPROTEIN"/>
    <property type="match status" value="1"/>
</dbReference>
<evidence type="ECO:0000313" key="4">
    <source>
        <dbReference type="Proteomes" id="UP000002296"/>
    </source>
</evidence>
<feature type="region of interest" description="Disordered" evidence="1">
    <location>
        <begin position="328"/>
        <end position="385"/>
    </location>
</feature>
<evidence type="ECO:0000256" key="2">
    <source>
        <dbReference type="SAM" id="Phobius"/>
    </source>
</evidence>
<organism evidence="3 4">
    <name type="scientific">Trypanosoma cruzi (strain CL Brener)</name>
    <dbReference type="NCBI Taxonomy" id="353153"/>
    <lineage>
        <taxon>Eukaryota</taxon>
        <taxon>Discoba</taxon>
        <taxon>Euglenozoa</taxon>
        <taxon>Kinetoplastea</taxon>
        <taxon>Metakinetoplastina</taxon>
        <taxon>Trypanosomatida</taxon>
        <taxon>Trypanosomatidae</taxon>
        <taxon>Trypanosoma</taxon>
        <taxon>Schizotrypanum</taxon>
    </lineage>
</organism>